<reference evidence="1 2" key="1">
    <citation type="submission" date="2018-06" db="EMBL/GenBank/DDBJ databases">
        <title>Genomic Encyclopedia of Type Strains, Phase III (KMG-III): the genomes of soil and plant-associated and newly described type strains.</title>
        <authorList>
            <person name="Whitman W."/>
        </authorList>
    </citation>
    <scope>NUCLEOTIDE SEQUENCE [LARGE SCALE GENOMIC DNA]</scope>
    <source>
        <strain evidence="1 2">CGMCC 1.12398</strain>
    </source>
</reference>
<gene>
    <name evidence="1" type="ORF">B0I03_101279</name>
</gene>
<organism evidence="1 2">
    <name type="scientific">Flavobacterium aquaticum</name>
    <dbReference type="NCBI Taxonomy" id="1236486"/>
    <lineage>
        <taxon>Bacteria</taxon>
        <taxon>Pseudomonadati</taxon>
        <taxon>Bacteroidota</taxon>
        <taxon>Flavobacteriia</taxon>
        <taxon>Flavobacteriales</taxon>
        <taxon>Flavobacteriaceae</taxon>
        <taxon>Flavobacterium</taxon>
    </lineage>
</organism>
<comment type="caution">
    <text evidence="1">The sequence shown here is derived from an EMBL/GenBank/DDBJ whole genome shotgun (WGS) entry which is preliminary data.</text>
</comment>
<dbReference type="OrthoDB" id="1345618at2"/>
<evidence type="ECO:0008006" key="3">
    <source>
        <dbReference type="Google" id="ProtNLM"/>
    </source>
</evidence>
<evidence type="ECO:0000313" key="2">
    <source>
        <dbReference type="Proteomes" id="UP000249620"/>
    </source>
</evidence>
<dbReference type="EMBL" id="QLMI01000001">
    <property type="protein sequence ID" value="RAK25119.1"/>
    <property type="molecule type" value="Genomic_DNA"/>
</dbReference>
<dbReference type="Gene3D" id="3.80.10.10">
    <property type="entry name" value="Ribonuclease Inhibitor"/>
    <property type="match status" value="2"/>
</dbReference>
<dbReference type="PROSITE" id="PS51257">
    <property type="entry name" value="PROKAR_LIPOPROTEIN"/>
    <property type="match status" value="1"/>
</dbReference>
<proteinExistence type="predicted"/>
<dbReference type="Proteomes" id="UP000249620">
    <property type="component" value="Unassembled WGS sequence"/>
</dbReference>
<sequence>MRIVLTLLVSLLISCKEESEIKTNLPNQEKEKSVTEILSNLSKTDTILKLDLSYKKLDSLPDLSIFKIITLDLSHNNLDTIPLSKLPLTLRKLKCTNNTLRNFYVFNSKNSFFGKKEKEIKNNTTINFEEIDMSNNKLKFFSYSFFDNKSNLRKIVLSNNLIENIHLHDNIHYLDISNNPNINAEVLFAVEKIDTLIQTNNPKKLITKRIPRPKNPIICF</sequence>
<keyword evidence="2" id="KW-1185">Reference proteome</keyword>
<evidence type="ECO:0000313" key="1">
    <source>
        <dbReference type="EMBL" id="RAK25119.1"/>
    </source>
</evidence>
<dbReference type="PROSITE" id="PS51450">
    <property type="entry name" value="LRR"/>
    <property type="match status" value="1"/>
</dbReference>
<name>A0A327Z3Z4_9FLAO</name>
<dbReference type="InterPro" id="IPR001611">
    <property type="entry name" value="Leu-rich_rpt"/>
</dbReference>
<accession>A0A327Z3Z4</accession>
<dbReference type="AlphaFoldDB" id="A0A327Z3Z4"/>
<dbReference type="InterPro" id="IPR032675">
    <property type="entry name" value="LRR_dom_sf"/>
</dbReference>
<protein>
    <recommendedName>
        <fullName evidence="3">Leucine rich repeat (LRR) protein</fullName>
    </recommendedName>
</protein>
<dbReference type="SUPFAM" id="SSF52047">
    <property type="entry name" value="RNI-like"/>
    <property type="match status" value="1"/>
</dbReference>
<dbReference type="RefSeq" id="WP_111565694.1">
    <property type="nucleotide sequence ID" value="NZ_QLMI01000001.1"/>
</dbReference>